<dbReference type="PATRIC" id="fig|1716141.3.peg.7290"/>
<sequence length="86" mass="8978">MSRGWAKRHVIEGLGEPGLMSLDQLRAEVAALVRADEASARRWACEQPGCDGLPHEGWLHHHARAAKVADCGGGGAAVGGDCLIPA</sequence>
<proteinExistence type="predicted"/>
<comment type="caution">
    <text evidence="1">The sequence shown here is derived from an EMBL/GenBank/DDBJ whole genome shotgun (WGS) entry which is preliminary data.</text>
</comment>
<evidence type="ECO:0000313" key="2">
    <source>
        <dbReference type="Proteomes" id="UP000077381"/>
    </source>
</evidence>
<gene>
    <name evidence="1" type="ORF">STSP_68910</name>
</gene>
<dbReference type="AlphaFoldDB" id="A0A177HG02"/>
<reference evidence="1 2" key="1">
    <citation type="submission" date="2015-12" db="EMBL/GenBank/DDBJ databases">
        <title>Genome sequence of Streptomyces sp. G25.</title>
        <authorList>
            <person name="Poehlein A."/>
            <person name="Roettig A."/>
            <person name="Hiessl S."/>
            <person name="Hauschild P."/>
            <person name="Schauer J."/>
            <person name="Madkour M.H."/>
            <person name="Al-Ansari A.M."/>
            <person name="Almakishah N.H."/>
            <person name="Steinbuechel A."/>
            <person name="Daniel R."/>
        </authorList>
    </citation>
    <scope>NUCLEOTIDE SEQUENCE [LARGE SCALE GENOMIC DNA]</scope>
    <source>
        <strain evidence="2">G25(2015)</strain>
    </source>
</reference>
<dbReference type="Proteomes" id="UP000077381">
    <property type="component" value="Unassembled WGS sequence"/>
</dbReference>
<protein>
    <submittedName>
        <fullName evidence="1">Uncharacterized protein</fullName>
    </submittedName>
</protein>
<accession>A0A177HG02</accession>
<name>A0A177HG02_9ACTN</name>
<keyword evidence="2" id="KW-1185">Reference proteome</keyword>
<dbReference type="EMBL" id="LOHS01000174">
    <property type="protein sequence ID" value="OAH09892.1"/>
    <property type="molecule type" value="Genomic_DNA"/>
</dbReference>
<organism evidence="1 2">
    <name type="scientific">Streptomyces jeddahensis</name>
    <dbReference type="NCBI Taxonomy" id="1716141"/>
    <lineage>
        <taxon>Bacteria</taxon>
        <taxon>Bacillati</taxon>
        <taxon>Actinomycetota</taxon>
        <taxon>Actinomycetes</taxon>
        <taxon>Kitasatosporales</taxon>
        <taxon>Streptomycetaceae</taxon>
        <taxon>Streptomyces</taxon>
    </lineage>
</organism>
<evidence type="ECO:0000313" key="1">
    <source>
        <dbReference type="EMBL" id="OAH09892.1"/>
    </source>
</evidence>